<dbReference type="EMBL" id="CP074694">
    <property type="protein sequence ID" value="QVL31212.1"/>
    <property type="molecule type" value="Genomic_DNA"/>
</dbReference>
<dbReference type="RefSeq" id="WP_213495093.1">
    <property type="nucleotide sequence ID" value="NZ_CP074694.1"/>
</dbReference>
<evidence type="ECO:0000313" key="2">
    <source>
        <dbReference type="Proteomes" id="UP000676194"/>
    </source>
</evidence>
<reference evidence="1" key="1">
    <citation type="submission" date="2021-05" db="EMBL/GenBank/DDBJ databases">
        <title>Complete genome sequence of the cellulolytic planctomycete Telmatocola sphagniphila SP2T and characterization of the first cellulase from planctomycetes.</title>
        <authorList>
            <person name="Rakitin A.L."/>
            <person name="Beletsky A.V."/>
            <person name="Naumoff D.G."/>
            <person name="Kulichevskaya I.S."/>
            <person name="Mardanov A.V."/>
            <person name="Ravin N.V."/>
            <person name="Dedysh S.N."/>
        </authorList>
    </citation>
    <scope>NUCLEOTIDE SEQUENCE</scope>
    <source>
        <strain evidence="1">SP2T</strain>
    </source>
</reference>
<name>A0A8E6B3J5_9BACT</name>
<dbReference type="AlphaFoldDB" id="A0A8E6B3J5"/>
<keyword evidence="2" id="KW-1185">Reference proteome</keyword>
<gene>
    <name evidence="1" type="ORF">KIH39_20535</name>
</gene>
<evidence type="ECO:0000313" key="1">
    <source>
        <dbReference type="EMBL" id="QVL31212.1"/>
    </source>
</evidence>
<organism evidence="1 2">
    <name type="scientific">Telmatocola sphagniphila</name>
    <dbReference type="NCBI Taxonomy" id="1123043"/>
    <lineage>
        <taxon>Bacteria</taxon>
        <taxon>Pseudomonadati</taxon>
        <taxon>Planctomycetota</taxon>
        <taxon>Planctomycetia</taxon>
        <taxon>Gemmatales</taxon>
        <taxon>Gemmataceae</taxon>
    </lineage>
</organism>
<accession>A0A8E6B3J5</accession>
<sequence length="196" mass="22187">MEIHPKLFRIDAPLRQADVVSPSFPTPLGRIDLFLEANGIELKPSSVFCADETTIFIWPEDVGAELILFRPILSLPKGMSVTDAYAAILRLTPTNHLIEGSLPTRRSKVFRCRWDEKSKWTEVGPEIGENLDAQSWTDGKTKVTVGLPDYETDTTYRRDGFEVAIKQKSQLHFVCAWSPDITDDISTWFAVDYNPK</sequence>
<dbReference type="Proteomes" id="UP000676194">
    <property type="component" value="Chromosome"/>
</dbReference>
<proteinExistence type="predicted"/>
<protein>
    <submittedName>
        <fullName evidence="1">Uncharacterized protein</fullName>
    </submittedName>
</protein>
<dbReference type="KEGG" id="tsph:KIH39_20535"/>